<comment type="subcellular location">
    <subcellularLocation>
        <location evidence="2">Cell inner membrane</location>
        <topology evidence="2">Multi-pass membrane protein</topology>
    </subcellularLocation>
</comment>
<comment type="catalytic activity">
    <reaction evidence="18">
        <text>ATP + H2O = ADP + phosphate + H(+)</text>
        <dbReference type="Rhea" id="RHEA:13065"/>
        <dbReference type="ChEBI" id="CHEBI:15377"/>
        <dbReference type="ChEBI" id="CHEBI:15378"/>
        <dbReference type="ChEBI" id="CHEBI:30616"/>
        <dbReference type="ChEBI" id="CHEBI:43474"/>
        <dbReference type="ChEBI" id="CHEBI:456216"/>
    </reaction>
</comment>
<dbReference type="InterPro" id="IPR006068">
    <property type="entry name" value="ATPase_P-typ_cation-transptr_C"/>
</dbReference>
<feature type="transmembrane region" description="Helical" evidence="20">
    <location>
        <begin position="938"/>
        <end position="960"/>
    </location>
</feature>
<feature type="transmembrane region" description="Helical" evidence="20">
    <location>
        <begin position="366"/>
        <end position="390"/>
    </location>
</feature>
<dbReference type="SUPFAM" id="SSF81653">
    <property type="entry name" value="Calcium ATPase, transduction domain A"/>
    <property type="match status" value="1"/>
</dbReference>
<dbReference type="PROSITE" id="PS00154">
    <property type="entry name" value="ATPASE_E1_E2"/>
    <property type="match status" value="1"/>
</dbReference>
<dbReference type="AlphaFoldDB" id="A0A9E7DB65"/>
<dbReference type="InterPro" id="IPR008250">
    <property type="entry name" value="ATPase_P-typ_transduc_dom_A_sf"/>
</dbReference>
<evidence type="ECO:0000256" key="6">
    <source>
        <dbReference type="ARBA" id="ARBA00022475"/>
    </source>
</evidence>
<organism evidence="22 23">
    <name type="scientific">Lancefieldella parvula</name>
    <dbReference type="NCBI Taxonomy" id="1382"/>
    <lineage>
        <taxon>Bacteria</taxon>
        <taxon>Bacillati</taxon>
        <taxon>Actinomycetota</taxon>
        <taxon>Coriobacteriia</taxon>
        <taxon>Coriobacteriales</taxon>
        <taxon>Atopobiaceae</taxon>
        <taxon>Lancefieldella</taxon>
    </lineage>
</organism>
<feature type="region of interest" description="Disordered" evidence="19">
    <location>
        <begin position="186"/>
        <end position="211"/>
    </location>
</feature>
<evidence type="ECO:0000256" key="20">
    <source>
        <dbReference type="SAM" id="Phobius"/>
    </source>
</evidence>
<dbReference type="InterPro" id="IPR036412">
    <property type="entry name" value="HAD-like_sf"/>
</dbReference>
<dbReference type="Pfam" id="PF00689">
    <property type="entry name" value="Cation_ATPase_C"/>
    <property type="match status" value="1"/>
</dbReference>
<dbReference type="InterPro" id="IPR006415">
    <property type="entry name" value="P-type_ATPase_IIIB"/>
</dbReference>
<dbReference type="NCBIfam" id="TIGR01494">
    <property type="entry name" value="ATPase_P-type"/>
    <property type="match status" value="2"/>
</dbReference>
<dbReference type="Pfam" id="PF13246">
    <property type="entry name" value="Cation_ATPase"/>
    <property type="match status" value="1"/>
</dbReference>
<dbReference type="EMBL" id="CP097092">
    <property type="protein sequence ID" value="UQF77951.1"/>
    <property type="molecule type" value="Genomic_DNA"/>
</dbReference>
<keyword evidence="13" id="KW-1278">Translocase</keyword>
<keyword evidence="12" id="KW-0460">Magnesium</keyword>
<dbReference type="SUPFAM" id="SSF56784">
    <property type="entry name" value="HAD-like"/>
    <property type="match status" value="1"/>
</dbReference>
<dbReference type="SUPFAM" id="SSF81660">
    <property type="entry name" value="Metal cation-transporting ATPase, ATP-binding domain N"/>
    <property type="match status" value="1"/>
</dbReference>
<protein>
    <recommendedName>
        <fullName evidence="5">Magnesium-transporting ATPase, P-type 1</fullName>
        <ecNumber evidence="4">7.2.2.14</ecNumber>
    </recommendedName>
    <alternativeName>
        <fullName evidence="16">Mg(2+) transport ATPase, P-type 1</fullName>
    </alternativeName>
</protein>
<evidence type="ECO:0000256" key="12">
    <source>
        <dbReference type="ARBA" id="ARBA00022842"/>
    </source>
</evidence>
<evidence type="ECO:0000256" key="13">
    <source>
        <dbReference type="ARBA" id="ARBA00022967"/>
    </source>
</evidence>
<feature type="transmembrane region" description="Helical" evidence="20">
    <location>
        <begin position="819"/>
        <end position="842"/>
    </location>
</feature>
<dbReference type="InterPro" id="IPR004014">
    <property type="entry name" value="ATPase_P-typ_cation-transptr_N"/>
</dbReference>
<dbReference type="SFLD" id="SFLDF00027">
    <property type="entry name" value="p-type_atpase"/>
    <property type="match status" value="1"/>
</dbReference>
<keyword evidence="7" id="KW-0997">Cell inner membrane</keyword>
<dbReference type="InterPro" id="IPR001757">
    <property type="entry name" value="P_typ_ATPase"/>
</dbReference>
<gene>
    <name evidence="22" type="primary">mgtA</name>
    <name evidence="22" type="ORF">M3I19_06665</name>
</gene>
<feature type="transmembrane region" description="Helical" evidence="20">
    <location>
        <begin position="896"/>
        <end position="918"/>
    </location>
</feature>
<dbReference type="SFLD" id="SFLDS00003">
    <property type="entry name" value="Haloacid_Dehalogenase"/>
    <property type="match status" value="1"/>
</dbReference>
<evidence type="ECO:0000256" key="16">
    <source>
        <dbReference type="ARBA" id="ARBA00029806"/>
    </source>
</evidence>
<evidence type="ECO:0000256" key="8">
    <source>
        <dbReference type="ARBA" id="ARBA00022553"/>
    </source>
</evidence>
<accession>A0A9E7DB65</accession>
<dbReference type="GO" id="GO:0005524">
    <property type="term" value="F:ATP binding"/>
    <property type="evidence" value="ECO:0007669"/>
    <property type="project" value="UniProtKB-KW"/>
</dbReference>
<dbReference type="Gene3D" id="1.20.1110.10">
    <property type="entry name" value="Calcium-transporting ATPase, transmembrane domain"/>
    <property type="match status" value="1"/>
</dbReference>
<evidence type="ECO:0000256" key="17">
    <source>
        <dbReference type="ARBA" id="ARBA00047295"/>
    </source>
</evidence>
<name>A0A9E7DB65_9ACTN</name>
<dbReference type="SUPFAM" id="SSF81665">
    <property type="entry name" value="Calcium ATPase, transmembrane domain M"/>
    <property type="match status" value="1"/>
</dbReference>
<evidence type="ECO:0000256" key="10">
    <source>
        <dbReference type="ARBA" id="ARBA00022741"/>
    </source>
</evidence>
<keyword evidence="14 20" id="KW-1133">Transmembrane helix</keyword>
<evidence type="ECO:0000256" key="11">
    <source>
        <dbReference type="ARBA" id="ARBA00022840"/>
    </source>
</evidence>
<dbReference type="InterPro" id="IPR059000">
    <property type="entry name" value="ATPase_P-type_domA"/>
</dbReference>
<dbReference type="GO" id="GO:0015444">
    <property type="term" value="F:P-type magnesium transporter activity"/>
    <property type="evidence" value="ECO:0007669"/>
    <property type="project" value="UniProtKB-EC"/>
</dbReference>
<proteinExistence type="inferred from homology"/>
<dbReference type="InterPro" id="IPR018303">
    <property type="entry name" value="ATPase_P-typ_P_site"/>
</dbReference>
<dbReference type="Gene3D" id="3.40.50.1000">
    <property type="entry name" value="HAD superfamily/HAD-like"/>
    <property type="match status" value="1"/>
</dbReference>
<evidence type="ECO:0000256" key="19">
    <source>
        <dbReference type="SAM" id="MobiDB-lite"/>
    </source>
</evidence>
<dbReference type="InterPro" id="IPR023299">
    <property type="entry name" value="ATPase_P-typ_cyto_dom_N"/>
</dbReference>
<dbReference type="Gene3D" id="3.40.1110.10">
    <property type="entry name" value="Calcium-transporting ATPase, cytoplasmic domain N"/>
    <property type="match status" value="1"/>
</dbReference>
<comment type="function">
    <text evidence="1">Mediates magnesium influx to the cytosol.</text>
</comment>
<keyword evidence="8" id="KW-0597">Phosphoprotein</keyword>
<dbReference type="PANTHER" id="PTHR42861">
    <property type="entry name" value="CALCIUM-TRANSPORTING ATPASE"/>
    <property type="match status" value="1"/>
</dbReference>
<dbReference type="NCBIfam" id="TIGR01524">
    <property type="entry name" value="ATPase-IIIB_Mg"/>
    <property type="match status" value="1"/>
</dbReference>
<feature type="compositionally biased region" description="Acidic residues" evidence="19">
    <location>
        <begin position="186"/>
        <end position="203"/>
    </location>
</feature>
<evidence type="ECO:0000256" key="9">
    <source>
        <dbReference type="ARBA" id="ARBA00022692"/>
    </source>
</evidence>
<dbReference type="Pfam" id="PF00690">
    <property type="entry name" value="Cation_ATPase_N"/>
    <property type="match status" value="1"/>
</dbReference>
<dbReference type="PRINTS" id="PR01836">
    <property type="entry name" value="MGATPASE"/>
</dbReference>
<evidence type="ECO:0000256" key="2">
    <source>
        <dbReference type="ARBA" id="ARBA00004429"/>
    </source>
</evidence>
<keyword evidence="6" id="KW-1003">Cell membrane</keyword>
<dbReference type="InterPro" id="IPR023298">
    <property type="entry name" value="ATPase_P-typ_TM_dom_sf"/>
</dbReference>
<evidence type="ECO:0000256" key="4">
    <source>
        <dbReference type="ARBA" id="ARBA00012786"/>
    </source>
</evidence>
<feature type="transmembrane region" description="Helical" evidence="20">
    <location>
        <begin position="109"/>
        <end position="128"/>
    </location>
</feature>
<keyword evidence="10" id="KW-0547">Nucleotide-binding</keyword>
<keyword evidence="15 20" id="KW-0472">Membrane</keyword>
<dbReference type="GO" id="GO:0016887">
    <property type="term" value="F:ATP hydrolysis activity"/>
    <property type="evidence" value="ECO:0007669"/>
    <property type="project" value="InterPro"/>
</dbReference>
<comment type="similarity">
    <text evidence="3">Belongs to the cation transport ATPase (P-type) (TC 3.A.3) family. Type IIIB subfamily.</text>
</comment>
<evidence type="ECO:0000256" key="1">
    <source>
        <dbReference type="ARBA" id="ARBA00003954"/>
    </source>
</evidence>
<evidence type="ECO:0000256" key="14">
    <source>
        <dbReference type="ARBA" id="ARBA00022989"/>
    </source>
</evidence>
<evidence type="ECO:0000313" key="22">
    <source>
        <dbReference type="EMBL" id="UQF77951.1"/>
    </source>
</evidence>
<dbReference type="EC" id="7.2.2.14" evidence="4"/>
<dbReference type="CDD" id="cd02077">
    <property type="entry name" value="P-type_ATPase_Mg"/>
    <property type="match status" value="1"/>
</dbReference>
<evidence type="ECO:0000256" key="3">
    <source>
        <dbReference type="ARBA" id="ARBA00008746"/>
    </source>
</evidence>
<evidence type="ECO:0000313" key="23">
    <source>
        <dbReference type="Proteomes" id="UP000831562"/>
    </source>
</evidence>
<dbReference type="InterPro" id="IPR023214">
    <property type="entry name" value="HAD_sf"/>
</dbReference>
<feature type="domain" description="Cation-transporting P-type ATPase N-terminal" evidence="21">
    <location>
        <begin position="26"/>
        <end position="99"/>
    </location>
</feature>
<feature type="transmembrane region" description="Helical" evidence="20">
    <location>
        <begin position="340"/>
        <end position="360"/>
    </location>
</feature>
<keyword evidence="11" id="KW-0067">ATP-binding</keyword>
<feature type="transmembrane region" description="Helical" evidence="20">
    <location>
        <begin position="83"/>
        <end position="103"/>
    </location>
</feature>
<evidence type="ECO:0000256" key="5">
    <source>
        <dbReference type="ARBA" id="ARBA00013555"/>
    </source>
</evidence>
<dbReference type="SMART" id="SM00831">
    <property type="entry name" value="Cation_ATPase_N"/>
    <property type="match status" value="1"/>
</dbReference>
<dbReference type="Pfam" id="PF00122">
    <property type="entry name" value="E1-E2_ATPase"/>
    <property type="match status" value="1"/>
</dbReference>
<feature type="transmembrane region" description="Helical" evidence="20">
    <location>
        <begin position="749"/>
        <end position="771"/>
    </location>
</feature>
<evidence type="ECO:0000256" key="18">
    <source>
        <dbReference type="ARBA" id="ARBA00049360"/>
    </source>
</evidence>
<evidence type="ECO:0000259" key="21">
    <source>
        <dbReference type="SMART" id="SM00831"/>
    </source>
</evidence>
<dbReference type="GO" id="GO:0005886">
    <property type="term" value="C:plasma membrane"/>
    <property type="evidence" value="ECO:0007669"/>
    <property type="project" value="UniProtKB-SubCell"/>
</dbReference>
<dbReference type="InterPro" id="IPR044492">
    <property type="entry name" value="P_typ_ATPase_HD_dom"/>
</dbReference>
<keyword evidence="9 20" id="KW-0812">Transmembrane</keyword>
<evidence type="ECO:0000256" key="7">
    <source>
        <dbReference type="ARBA" id="ARBA00022519"/>
    </source>
</evidence>
<dbReference type="Gene3D" id="2.70.150.10">
    <property type="entry name" value="Calcium-transporting ATPase, cytoplasmic transduction domain A"/>
    <property type="match status" value="1"/>
</dbReference>
<comment type="catalytic activity">
    <reaction evidence="17">
        <text>Mg(2+)(out) + ATP + H2O = Mg(2+)(in) + ADP + phosphate + H(+)</text>
        <dbReference type="Rhea" id="RHEA:10260"/>
        <dbReference type="ChEBI" id="CHEBI:15377"/>
        <dbReference type="ChEBI" id="CHEBI:15378"/>
        <dbReference type="ChEBI" id="CHEBI:18420"/>
        <dbReference type="ChEBI" id="CHEBI:30616"/>
        <dbReference type="ChEBI" id="CHEBI:43474"/>
        <dbReference type="ChEBI" id="CHEBI:456216"/>
        <dbReference type="EC" id="7.2.2.14"/>
    </reaction>
</comment>
<dbReference type="Proteomes" id="UP000831562">
    <property type="component" value="Chromosome"/>
</dbReference>
<reference evidence="22" key="1">
    <citation type="submission" date="2022-05" db="EMBL/GenBank/DDBJ databases">
        <title>Using nanopore sequencing to obtain complete genomes from saliva samples.</title>
        <authorList>
            <person name="Baker J.L."/>
        </authorList>
    </citation>
    <scope>NUCLEOTIDE SEQUENCE</scope>
    <source>
        <strain evidence="22">JCVI-JB-Lp32</strain>
    </source>
</reference>
<sequence length="968" mass="104709">MAIMKRTDQPKTTQTTSGELGQSLTFAATHSVKSVCRKFHTTPDGLAIDIAQAKYDLDGPNVITSAAEEPFIIRLLKSFASPFTFILIALAGISYITNVALVADGEKDPSTVVIITAMVLISGIIDFVQSSKGASAAAALSKMVTSTTRVIRRPIDFDDIGTEQGFEQGSDVAANAAMDFEDEYAADEAADDVEDPADEAETPEEPKLASALGEEIPFEQVVVGDIIRLASGDMIPADCRVLDAKDLFVNETALTGESEPVEKTAGVVHARRRADGTRYPLSLSECTNLLFAGTTVQSGSATVVVVATGNKSYVGTMSELLQQPAGETSFDEGLKSVSKVLVSFMLIMCPIVFFANGFLKGDWFDALLFSVSVAVGITPQMLPVIVTTCLSRGGTQMAKQDVIVKNPAAIQNLGAMDILCTDKTGTITADEVVLERHLNILGEEDPRVLRHAYLNSYFQTGLRNLIDNAIIKTSNDELPTNLLSIEYEKIDEVPFDFERRRMSVVVRNTKTDKTQMITKGAVEEVLNACSFVDLDSEIKPLTPAQRKSVMDRVYQLNQEGMRVVGVAQKSDPRGVGEFGVGDERDMVLIGYLAFLDPPKESAREAIAKLNQRGVQVKVLTGDNEGVAAAVCKKVGIHVDELLLGSDVENLNDEQLKERVEKTQLFAKLSPMQKARVVSALRSNNHVVGFMGDGINDAAAMRSSDVGISVDTAVDVAKESADIILLQKDLLVLEHGVEEGRRTYGNTIKYIKATASSNFGNVLSVLVASFFLPFLPMSALQLLLLGLAYTVTCIAIPWDNVDDSFLSSPRSWDAHSITNFMLWIGPISSIFDVLTFALMFFVVSPALAGGTWAELAAAGNTAAQALFILSFQTGWFIESMWTQTFVLHALRTNKIPFIQSMPSVSLLALTTAGIVVVSALPYLPVFAQPLSLVALPLSFFGWLVALMSGYMVLITIIKSLYVKRFGSLL</sequence>
<evidence type="ECO:0000256" key="15">
    <source>
        <dbReference type="ARBA" id="ARBA00023136"/>
    </source>
</evidence>
<dbReference type="SFLD" id="SFLDG00002">
    <property type="entry name" value="C1.7:_P-type_atpase_like"/>
    <property type="match status" value="1"/>
</dbReference>